<evidence type="ECO:0000313" key="1">
    <source>
        <dbReference type="EMBL" id="GMR55175.1"/>
    </source>
</evidence>
<reference evidence="2" key="1">
    <citation type="submission" date="2022-10" db="EMBL/GenBank/DDBJ databases">
        <title>Genome assembly of Pristionchus species.</title>
        <authorList>
            <person name="Yoshida K."/>
            <person name="Sommer R.J."/>
        </authorList>
    </citation>
    <scope>NUCLEOTIDE SEQUENCE [LARGE SCALE GENOMIC DNA]</scope>
    <source>
        <strain evidence="2">RS5460</strain>
    </source>
</reference>
<comment type="caution">
    <text evidence="1">The sequence shown here is derived from an EMBL/GenBank/DDBJ whole genome shotgun (WGS) entry which is preliminary data.</text>
</comment>
<dbReference type="EMBL" id="BTRK01000005">
    <property type="protein sequence ID" value="GMR55175.1"/>
    <property type="molecule type" value="Genomic_DNA"/>
</dbReference>
<dbReference type="Proteomes" id="UP001328107">
    <property type="component" value="Unassembled WGS sequence"/>
</dbReference>
<feature type="non-terminal residue" evidence="1">
    <location>
        <position position="64"/>
    </location>
</feature>
<name>A0AAN5D344_9BILA</name>
<sequence>EQLNSARVVHTHHTDMTALHKMIKEKATDPQRPPRLPITIQLQSPALVNIQLDEHAQSLSGKLL</sequence>
<feature type="non-terminal residue" evidence="1">
    <location>
        <position position="1"/>
    </location>
</feature>
<proteinExistence type="predicted"/>
<protein>
    <submittedName>
        <fullName evidence="1">Uncharacterized protein</fullName>
    </submittedName>
</protein>
<gene>
    <name evidence="1" type="ORF">PMAYCL1PPCAC_25370</name>
</gene>
<keyword evidence="2" id="KW-1185">Reference proteome</keyword>
<accession>A0AAN5D344</accession>
<evidence type="ECO:0000313" key="2">
    <source>
        <dbReference type="Proteomes" id="UP001328107"/>
    </source>
</evidence>
<dbReference type="AlphaFoldDB" id="A0AAN5D344"/>
<organism evidence="1 2">
    <name type="scientific">Pristionchus mayeri</name>
    <dbReference type="NCBI Taxonomy" id="1317129"/>
    <lineage>
        <taxon>Eukaryota</taxon>
        <taxon>Metazoa</taxon>
        <taxon>Ecdysozoa</taxon>
        <taxon>Nematoda</taxon>
        <taxon>Chromadorea</taxon>
        <taxon>Rhabditida</taxon>
        <taxon>Rhabditina</taxon>
        <taxon>Diplogasteromorpha</taxon>
        <taxon>Diplogasteroidea</taxon>
        <taxon>Neodiplogasteridae</taxon>
        <taxon>Pristionchus</taxon>
    </lineage>
</organism>